<gene>
    <name evidence="1" type="ORF">GCM10008942_12210</name>
</gene>
<keyword evidence="2" id="KW-1185">Reference proteome</keyword>
<evidence type="ECO:0000313" key="1">
    <source>
        <dbReference type="EMBL" id="GAA0565425.1"/>
    </source>
</evidence>
<protein>
    <recommendedName>
        <fullName evidence="3">Lipoprotein</fullName>
    </recommendedName>
</protein>
<evidence type="ECO:0008006" key="3">
    <source>
        <dbReference type="Google" id="ProtNLM"/>
    </source>
</evidence>
<accession>A0ABP3PE64</accession>
<proteinExistence type="predicted"/>
<reference evidence="2" key="1">
    <citation type="journal article" date="2019" name="Int. J. Syst. Evol. Microbiol.">
        <title>The Global Catalogue of Microorganisms (GCM) 10K type strain sequencing project: providing services to taxonomists for standard genome sequencing and annotation.</title>
        <authorList>
            <consortium name="The Broad Institute Genomics Platform"/>
            <consortium name="The Broad Institute Genome Sequencing Center for Infectious Disease"/>
            <person name="Wu L."/>
            <person name="Ma J."/>
        </authorList>
    </citation>
    <scope>NUCLEOTIDE SEQUENCE [LARGE SCALE GENOMIC DNA]</scope>
    <source>
        <strain evidence="2">JCM 15089</strain>
    </source>
</reference>
<dbReference type="EMBL" id="BAAADD010000003">
    <property type="protein sequence ID" value="GAA0565425.1"/>
    <property type="molecule type" value="Genomic_DNA"/>
</dbReference>
<comment type="caution">
    <text evidence="1">The sequence shown here is derived from an EMBL/GenBank/DDBJ whole genome shotgun (WGS) entry which is preliminary data.</text>
</comment>
<name>A0ABP3PE64_9PROT</name>
<evidence type="ECO:0000313" key="2">
    <source>
        <dbReference type="Proteomes" id="UP001499951"/>
    </source>
</evidence>
<dbReference type="Proteomes" id="UP001499951">
    <property type="component" value="Unassembled WGS sequence"/>
</dbReference>
<dbReference type="RefSeq" id="WP_166933523.1">
    <property type="nucleotide sequence ID" value="NZ_BAAADD010000003.1"/>
</dbReference>
<sequence length="124" mass="13022">MTKYYLIAALAAGLAACSTTPNPIPAGTETTAYGHLVSGAKFGAEVGRQAADAPTALWDAGYGYQGMVACASDTQALFACRNGDTFMRFQPVALDRKGVVYLKLDGGRISEIGWDLRNVPAEEG</sequence>
<organism evidence="1 2">
    <name type="scientific">Rhizomicrobium electricum</name>
    <dbReference type="NCBI Taxonomy" id="480070"/>
    <lineage>
        <taxon>Bacteria</taxon>
        <taxon>Pseudomonadati</taxon>
        <taxon>Pseudomonadota</taxon>
        <taxon>Alphaproteobacteria</taxon>
        <taxon>Micropepsales</taxon>
        <taxon>Micropepsaceae</taxon>
        <taxon>Rhizomicrobium</taxon>
    </lineage>
</organism>
<dbReference type="PROSITE" id="PS51257">
    <property type="entry name" value="PROKAR_LIPOPROTEIN"/>
    <property type="match status" value="1"/>
</dbReference>